<sequence>MSTIATQFKIFCVDRWSTISTANLNNVSIFDISCYGIDK</sequence>
<evidence type="ECO:0000313" key="2">
    <source>
        <dbReference type="Proteomes" id="UP000683511"/>
    </source>
</evidence>
<proteinExistence type="predicted"/>
<dbReference type="AlphaFoldDB" id="A0A975T5J1"/>
<evidence type="ECO:0000313" key="1">
    <source>
        <dbReference type="EMBL" id="QXE21857.1"/>
    </source>
</evidence>
<dbReference type="KEGG" id="rsin:B6N60_00535"/>
<gene>
    <name evidence="1" type="ORF">B6N60_00535</name>
</gene>
<organism evidence="1 2">
    <name type="scientific">Richelia sinica FACHB-800</name>
    <dbReference type="NCBI Taxonomy" id="1357546"/>
    <lineage>
        <taxon>Bacteria</taxon>
        <taxon>Bacillati</taxon>
        <taxon>Cyanobacteriota</taxon>
        <taxon>Cyanophyceae</taxon>
        <taxon>Nostocales</taxon>
        <taxon>Nostocaceae</taxon>
        <taxon>Richelia</taxon>
    </lineage>
</organism>
<protein>
    <submittedName>
        <fullName evidence="1">Uncharacterized protein</fullName>
    </submittedName>
</protein>
<keyword evidence="2" id="KW-1185">Reference proteome</keyword>
<name>A0A975T5J1_9NOST</name>
<reference evidence="1" key="1">
    <citation type="submission" date="2017-04" db="EMBL/GenBank/DDBJ databases">
        <title>Genome deletions in a multicellular cyanobacterial endosymbiont for morphological adaptation in marine diatoms.</title>
        <authorList>
            <person name="Wang Y."/>
            <person name="Gao H."/>
            <person name="Li R."/>
            <person name="Xu X."/>
        </authorList>
    </citation>
    <scope>NUCLEOTIDE SEQUENCE</scope>
    <source>
        <strain evidence="1">FACHB 800</strain>
    </source>
</reference>
<dbReference type="EMBL" id="CP021056">
    <property type="protein sequence ID" value="QXE21857.1"/>
    <property type="molecule type" value="Genomic_DNA"/>
</dbReference>
<dbReference type="Proteomes" id="UP000683511">
    <property type="component" value="Chromosome"/>
</dbReference>
<accession>A0A975T5J1</accession>